<dbReference type="Gene3D" id="1.10.3680.10">
    <property type="entry name" value="TerB-like"/>
    <property type="match status" value="1"/>
</dbReference>
<protein>
    <recommendedName>
        <fullName evidence="1">Co-chaperone DjlA N-terminal domain-containing protein</fullName>
    </recommendedName>
</protein>
<name>A0A3B0X3N6_9ZZZZ</name>
<sequence>MLAKLQKFFDQYLSKDTETKIPLERRLQMATAALMVEMLHVDEQVTTEEEIKLHRILKQRFKLSDDEIKILIDLANLEKHEATDYYTFTSLLNEHYTQQQKIKLIEDLWQLAYADSELDKYEEHLLRRLSELLHVPHQDFIRTKHKILKTVIPQI</sequence>
<reference evidence="2" key="1">
    <citation type="submission" date="2018-06" db="EMBL/GenBank/DDBJ databases">
        <authorList>
            <person name="Zhirakovskaya E."/>
        </authorList>
    </citation>
    <scope>NUCLEOTIDE SEQUENCE</scope>
</reference>
<dbReference type="InterPro" id="IPR007791">
    <property type="entry name" value="DjlA_N"/>
</dbReference>
<dbReference type="AlphaFoldDB" id="A0A3B0X3N6"/>
<feature type="domain" description="Co-chaperone DjlA N-terminal" evidence="1">
    <location>
        <begin position="28"/>
        <end position="144"/>
    </location>
</feature>
<dbReference type="CDD" id="cd07313">
    <property type="entry name" value="terB_like_2"/>
    <property type="match status" value="1"/>
</dbReference>
<evidence type="ECO:0000259" key="1">
    <source>
        <dbReference type="Pfam" id="PF05099"/>
    </source>
</evidence>
<dbReference type="InterPro" id="IPR029024">
    <property type="entry name" value="TerB-like"/>
</dbReference>
<evidence type="ECO:0000313" key="2">
    <source>
        <dbReference type="EMBL" id="VAW50544.1"/>
    </source>
</evidence>
<gene>
    <name evidence="2" type="ORF">MNBD_GAMMA06-87</name>
</gene>
<proteinExistence type="predicted"/>
<accession>A0A3B0X3N6</accession>
<dbReference type="EMBL" id="UOFD01000016">
    <property type="protein sequence ID" value="VAW50544.1"/>
    <property type="molecule type" value="Genomic_DNA"/>
</dbReference>
<organism evidence="2">
    <name type="scientific">hydrothermal vent metagenome</name>
    <dbReference type="NCBI Taxonomy" id="652676"/>
    <lineage>
        <taxon>unclassified sequences</taxon>
        <taxon>metagenomes</taxon>
        <taxon>ecological metagenomes</taxon>
    </lineage>
</organism>
<dbReference type="Pfam" id="PF05099">
    <property type="entry name" value="TerB"/>
    <property type="match status" value="1"/>
</dbReference>
<dbReference type="SUPFAM" id="SSF158682">
    <property type="entry name" value="TerB-like"/>
    <property type="match status" value="1"/>
</dbReference>